<evidence type="ECO:0000313" key="4">
    <source>
        <dbReference type="EMBL" id="KCZ65390.1"/>
    </source>
</evidence>
<name>A0A059ECU2_9PROT</name>
<reference evidence="4 5" key="1">
    <citation type="journal article" date="2014" name="Antonie Van Leeuwenhoek">
        <title>Hyphomonas beringensis sp. nov. and Hyphomonas chukchiensis sp. nov., isolated from surface seawater of the Bering Sea and Chukchi Sea.</title>
        <authorList>
            <person name="Li C."/>
            <person name="Lai Q."/>
            <person name="Li G."/>
            <person name="Dong C."/>
            <person name="Wang J."/>
            <person name="Liao Y."/>
            <person name="Shao Z."/>
        </authorList>
    </citation>
    <scope>NUCLEOTIDE SEQUENCE [LARGE SCALE GENOMIC DNA]</scope>
    <source>
        <strain evidence="4 5">22II1-22F38</strain>
    </source>
</reference>
<keyword evidence="1" id="KW-1133">Transmembrane helix</keyword>
<keyword evidence="1" id="KW-0812">Transmembrane</keyword>
<dbReference type="EMBL" id="DOGS01000098">
    <property type="protein sequence ID" value="HBQ48187.1"/>
    <property type="molecule type" value="Genomic_DNA"/>
</dbReference>
<dbReference type="STRING" id="1280948.HY36_03090"/>
<evidence type="ECO:0000313" key="5">
    <source>
        <dbReference type="Proteomes" id="UP000024547"/>
    </source>
</evidence>
<feature type="transmembrane region" description="Helical" evidence="1">
    <location>
        <begin position="46"/>
        <end position="65"/>
    </location>
</feature>
<protein>
    <submittedName>
        <fullName evidence="4">Uncharacterized protein</fullName>
    </submittedName>
</protein>
<dbReference type="RefSeq" id="WP_035547944.1">
    <property type="nucleotide sequence ID" value="NZ_AWFH01000001.1"/>
</dbReference>
<evidence type="ECO:0000313" key="2">
    <source>
        <dbReference type="EMBL" id="HAE94585.1"/>
    </source>
</evidence>
<reference evidence="6 7" key="2">
    <citation type="journal article" date="2018" name="Nat. Biotechnol.">
        <title>A standardized bacterial taxonomy based on genome phylogeny substantially revises the tree of life.</title>
        <authorList>
            <person name="Parks D.H."/>
            <person name="Chuvochina M."/>
            <person name="Waite D.W."/>
            <person name="Rinke C."/>
            <person name="Skarshewski A."/>
            <person name="Chaumeil P.A."/>
            <person name="Hugenholtz P."/>
        </authorList>
    </citation>
    <scope>NUCLEOTIDE SEQUENCE [LARGE SCALE GENOMIC DNA]</scope>
    <source>
        <strain evidence="3">UBA10378</strain>
        <strain evidence="2">UBA8557</strain>
    </source>
</reference>
<dbReference type="eggNOG" id="ENOG5032IF9">
    <property type="taxonomic scope" value="Bacteria"/>
</dbReference>
<sequence>MSVRRAIGLILALIGGWLFWGGVSAVNILVNRGSSLSDALMQPPTSLLRLLATGLVLIGGLAVLAGKGMGRWIALIGILLFSLLGGLMILAGADSVMWADEAVISAVLWALFLGLVITKRS</sequence>
<comment type="caution">
    <text evidence="4">The sequence shown here is derived from an EMBL/GenBank/DDBJ whole genome shotgun (WGS) entry which is preliminary data.</text>
</comment>
<feature type="transmembrane region" description="Helical" evidence="1">
    <location>
        <begin position="72"/>
        <end position="91"/>
    </location>
</feature>
<dbReference type="OrthoDB" id="7619720at2"/>
<dbReference type="PATRIC" id="fig|1280948.3.peg.613"/>
<evidence type="ECO:0000313" key="3">
    <source>
        <dbReference type="EMBL" id="HBQ48187.1"/>
    </source>
</evidence>
<evidence type="ECO:0000256" key="1">
    <source>
        <dbReference type="SAM" id="Phobius"/>
    </source>
</evidence>
<gene>
    <name evidence="2" type="ORF">DCG65_08490</name>
    <name evidence="3" type="ORF">DD728_04760</name>
    <name evidence="4" type="ORF">HY36_03090</name>
</gene>
<feature type="transmembrane region" description="Helical" evidence="1">
    <location>
        <begin position="7"/>
        <end position="26"/>
    </location>
</feature>
<organism evidence="4 5">
    <name type="scientific">Hyphomonas atlantica</name>
    <dbReference type="NCBI Taxonomy" id="1280948"/>
    <lineage>
        <taxon>Bacteria</taxon>
        <taxon>Pseudomonadati</taxon>
        <taxon>Pseudomonadota</taxon>
        <taxon>Alphaproteobacteria</taxon>
        <taxon>Hyphomonadales</taxon>
        <taxon>Hyphomonadaceae</taxon>
        <taxon>Hyphomonas</taxon>
    </lineage>
</organism>
<dbReference type="Proteomes" id="UP000263957">
    <property type="component" value="Unassembled WGS sequence"/>
</dbReference>
<dbReference type="Proteomes" id="UP000259173">
    <property type="component" value="Unassembled WGS sequence"/>
</dbReference>
<evidence type="ECO:0000313" key="7">
    <source>
        <dbReference type="Proteomes" id="UP000263957"/>
    </source>
</evidence>
<keyword evidence="5" id="KW-1185">Reference proteome</keyword>
<dbReference type="EMBL" id="DMBR01000256">
    <property type="protein sequence ID" value="HAE94585.1"/>
    <property type="molecule type" value="Genomic_DNA"/>
</dbReference>
<dbReference type="EMBL" id="AWFH01000001">
    <property type="protein sequence ID" value="KCZ65390.1"/>
    <property type="molecule type" value="Genomic_DNA"/>
</dbReference>
<keyword evidence="1" id="KW-0472">Membrane</keyword>
<evidence type="ECO:0000313" key="6">
    <source>
        <dbReference type="Proteomes" id="UP000259173"/>
    </source>
</evidence>
<accession>A0A059ECU2</accession>
<dbReference type="AlphaFoldDB" id="A0A059ECU2"/>
<feature type="transmembrane region" description="Helical" evidence="1">
    <location>
        <begin position="97"/>
        <end position="117"/>
    </location>
</feature>
<proteinExistence type="predicted"/>
<dbReference type="Proteomes" id="UP000024547">
    <property type="component" value="Unassembled WGS sequence"/>
</dbReference>